<dbReference type="AlphaFoldDB" id="A0A1Y1UEE5"/>
<dbReference type="PANTHER" id="PTHR47396">
    <property type="entry name" value="TYPE I RESTRICTION ENZYME ECOKI R PROTEIN"/>
    <property type="match status" value="1"/>
</dbReference>
<dbReference type="GO" id="GO:0005759">
    <property type="term" value="C:mitochondrial matrix"/>
    <property type="evidence" value="ECO:0007669"/>
    <property type="project" value="TreeGrafter"/>
</dbReference>
<dbReference type="Gene3D" id="3.40.50.300">
    <property type="entry name" value="P-loop containing nucleotide triphosphate hydrolases"/>
    <property type="match status" value="2"/>
</dbReference>
<evidence type="ECO:0000256" key="1">
    <source>
        <dbReference type="ARBA" id="ARBA00022806"/>
    </source>
</evidence>
<dbReference type="GO" id="GO:0005524">
    <property type="term" value="F:ATP binding"/>
    <property type="evidence" value="ECO:0007669"/>
    <property type="project" value="InterPro"/>
</dbReference>
<name>A0A1Y1UEE5_9TREE</name>
<dbReference type="GO" id="GO:0000403">
    <property type="term" value="F:Y-form DNA binding"/>
    <property type="evidence" value="ECO:0007669"/>
    <property type="project" value="TreeGrafter"/>
</dbReference>
<reference evidence="5 6" key="1">
    <citation type="submission" date="2017-03" db="EMBL/GenBank/DDBJ databases">
        <title>Widespread Adenine N6-methylation of Active Genes in Fungi.</title>
        <authorList>
            <consortium name="DOE Joint Genome Institute"/>
            <person name="Mondo S.J."/>
            <person name="Dannebaum R.O."/>
            <person name="Kuo R.C."/>
            <person name="Louie K.B."/>
            <person name="Bewick A.J."/>
            <person name="Labutti K."/>
            <person name="Haridas S."/>
            <person name="Kuo A."/>
            <person name="Salamov A."/>
            <person name="Ahrendt S.R."/>
            <person name="Lau R."/>
            <person name="Bowen B.P."/>
            <person name="Lipzen A."/>
            <person name="Sullivan W."/>
            <person name="Andreopoulos W.B."/>
            <person name="Clum A."/>
            <person name="Lindquist E."/>
            <person name="Daum C."/>
            <person name="Northen T.R."/>
            <person name="Ramamoorthy G."/>
            <person name="Schmitz R.J."/>
            <person name="Gryganskyi A."/>
            <person name="Culley D."/>
            <person name="Magnuson J."/>
            <person name="James T.Y."/>
            <person name="O'Malley M.A."/>
            <person name="Stajich J.E."/>
            <person name="Spatafora J.W."/>
            <person name="Visel A."/>
            <person name="Grigoriev I.V."/>
        </authorList>
    </citation>
    <scope>NUCLEOTIDE SEQUENCE [LARGE SCALE GENOMIC DNA]</scope>
    <source>
        <strain evidence="5 6">NRRL Y-17943</strain>
    </source>
</reference>
<keyword evidence="1" id="KW-0347">Helicase</keyword>
<proteinExistence type="predicted"/>
<dbReference type="GO" id="GO:0061749">
    <property type="term" value="F:forked DNA-dependent helicase activity"/>
    <property type="evidence" value="ECO:0007669"/>
    <property type="project" value="TreeGrafter"/>
</dbReference>
<dbReference type="GO" id="GO:0016787">
    <property type="term" value="F:hydrolase activity"/>
    <property type="evidence" value="ECO:0007669"/>
    <property type="project" value="UniProtKB-KW"/>
</dbReference>
<evidence type="ECO:0000313" key="6">
    <source>
        <dbReference type="Proteomes" id="UP000193218"/>
    </source>
</evidence>
<dbReference type="InParanoid" id="A0A1Y1UEE5"/>
<dbReference type="GO" id="GO:0070125">
    <property type="term" value="P:mitochondrial translational elongation"/>
    <property type="evidence" value="ECO:0007669"/>
    <property type="project" value="TreeGrafter"/>
</dbReference>
<dbReference type="SUPFAM" id="SSF52540">
    <property type="entry name" value="P-loop containing nucleoside triphosphate hydrolases"/>
    <property type="match status" value="1"/>
</dbReference>
<dbReference type="PROSITE" id="PS51192">
    <property type="entry name" value="HELICASE_ATP_BIND_1"/>
    <property type="match status" value="1"/>
</dbReference>
<dbReference type="Pfam" id="PF04851">
    <property type="entry name" value="ResIII"/>
    <property type="match status" value="1"/>
</dbReference>
<dbReference type="CDD" id="cd18032">
    <property type="entry name" value="DEXHc_RE_I_III_res"/>
    <property type="match status" value="1"/>
</dbReference>
<gene>
    <name evidence="5" type="ORF">BD324DRAFT_491031</name>
</gene>
<dbReference type="CDD" id="cd18799">
    <property type="entry name" value="SF2_C_EcoAI-like"/>
    <property type="match status" value="1"/>
</dbReference>
<feature type="domain" description="Helicase C-terminal" evidence="4">
    <location>
        <begin position="342"/>
        <end position="484"/>
    </location>
</feature>
<evidence type="ECO:0000259" key="4">
    <source>
        <dbReference type="PROSITE" id="PS51194"/>
    </source>
</evidence>
<dbReference type="InterPro" id="IPR050742">
    <property type="entry name" value="Helicase_Restrict-Modif_Enz"/>
</dbReference>
<dbReference type="RefSeq" id="XP_021870460.1">
    <property type="nucleotide sequence ID" value="XM_022012933.1"/>
</dbReference>
<evidence type="ECO:0000259" key="3">
    <source>
        <dbReference type="PROSITE" id="PS51192"/>
    </source>
</evidence>
<dbReference type="InterPro" id="IPR006935">
    <property type="entry name" value="Helicase/UvrB_N"/>
</dbReference>
<dbReference type="EMBL" id="NBSH01000008">
    <property type="protein sequence ID" value="ORX36359.1"/>
    <property type="molecule type" value="Genomic_DNA"/>
</dbReference>
<dbReference type="PROSITE" id="PS51194">
    <property type="entry name" value="HELICASE_CTER"/>
    <property type="match status" value="1"/>
</dbReference>
<comment type="caution">
    <text evidence="5">The sequence shown here is derived from an EMBL/GenBank/DDBJ whole genome shotgun (WGS) entry which is preliminary data.</text>
</comment>
<keyword evidence="1" id="KW-0067">ATP-binding</keyword>
<sequence>MSLYGRTLLQRLPRSTLFTLSRYSHSQCPPRIFHNGPVRSSASSLRRKFSVSFASQAKVEAAEEIPKDDEDATQPVEGAPASFSLRPYQREAITACIEALSAGVKRMGVSSPTGSGKTTMFMHLIPQVIEPDSEDTSSGTYLSRWKRKQTLVLVNGIELAQQAYNAAKRLLPEDWTVEIEQGKKHASGTADVTIATYQTLMREGRLTKFDADRCGLIIVDEAHHSASHSYLRLLHHFNRDVKLPDAVDPIESRDHERTVPIVGFTATFSRNDHMALSDVYQQIVYHREVQLMLEEGWLCPAKLTTIEADLSLGDVEVNPKSGDFSTTALARHLDTPEVRDLVLRTYLHKAESRRSTLIFCTNLAHVDHLKQTFRNAGVDARSVSSLLATGQRAELIRGFSDGEFPVLINCEVLTEGTDIPQIDCVILARPTKSRNLLIQMIGRGLRQSPASGKSDCHIIDLVDNVSQGITASPTLLGLSQEDVAGKPRIQKEDGEEKAEDSEEDGPQLPAPEVIPSGRKINKVTMVDLDDPFGIKEPGFRPLAQLSENAWVTCRYGVFVLDLFNAEYLKIEQVNPPLYEIRLTQPMIPNWVPNSIPYQQSKVLGEDMTLSDALARGDAYVVKKYGLMGGRRYQRVAKWRFMPAHEKALERVWKIKGLDKNDSIHPSERKVKIGFKEIPLGQLTAGQASAVVTAAKHGASTRFKQQQNKANSAVKRARAIADKDAALAARNLPLPPSTKSDPPRD</sequence>
<dbReference type="Proteomes" id="UP000193218">
    <property type="component" value="Unassembled WGS sequence"/>
</dbReference>
<dbReference type="STRING" id="4999.A0A1Y1UEE5"/>
<keyword evidence="6" id="KW-1185">Reference proteome</keyword>
<keyword evidence="1" id="KW-0547">Nucleotide-binding</keyword>
<feature type="domain" description="Helicase ATP-binding" evidence="3">
    <location>
        <begin position="98"/>
        <end position="286"/>
    </location>
</feature>
<feature type="region of interest" description="Disordered" evidence="2">
    <location>
        <begin position="725"/>
        <end position="744"/>
    </location>
</feature>
<feature type="compositionally biased region" description="Acidic residues" evidence="2">
    <location>
        <begin position="495"/>
        <end position="505"/>
    </location>
</feature>
<feature type="compositionally biased region" description="Basic and acidic residues" evidence="2">
    <location>
        <begin position="483"/>
        <end position="494"/>
    </location>
</feature>
<dbReference type="SMART" id="SM00490">
    <property type="entry name" value="HELICc"/>
    <property type="match status" value="1"/>
</dbReference>
<keyword evidence="5" id="KW-0378">Hydrolase</keyword>
<dbReference type="SMART" id="SM00487">
    <property type="entry name" value="DEXDc"/>
    <property type="match status" value="1"/>
</dbReference>
<dbReference type="GO" id="GO:0032042">
    <property type="term" value="P:mitochondrial DNA metabolic process"/>
    <property type="evidence" value="ECO:0007669"/>
    <property type="project" value="TreeGrafter"/>
</dbReference>
<organism evidence="5 6">
    <name type="scientific">Kockovaella imperatae</name>
    <dbReference type="NCBI Taxonomy" id="4999"/>
    <lineage>
        <taxon>Eukaryota</taxon>
        <taxon>Fungi</taxon>
        <taxon>Dikarya</taxon>
        <taxon>Basidiomycota</taxon>
        <taxon>Agaricomycotina</taxon>
        <taxon>Tremellomycetes</taxon>
        <taxon>Tremellales</taxon>
        <taxon>Cuniculitremaceae</taxon>
        <taxon>Kockovaella</taxon>
    </lineage>
</organism>
<dbReference type="GeneID" id="33554741"/>
<dbReference type="InterPro" id="IPR001650">
    <property type="entry name" value="Helicase_C-like"/>
</dbReference>
<accession>A0A1Y1UEE5</accession>
<dbReference type="FunCoup" id="A0A1Y1UEE5">
    <property type="interactions" value="9"/>
</dbReference>
<evidence type="ECO:0000256" key="2">
    <source>
        <dbReference type="SAM" id="MobiDB-lite"/>
    </source>
</evidence>
<dbReference type="InterPro" id="IPR027417">
    <property type="entry name" value="P-loop_NTPase"/>
</dbReference>
<dbReference type="PANTHER" id="PTHR47396:SF1">
    <property type="entry name" value="ATP-DEPENDENT HELICASE IRC3-RELATED"/>
    <property type="match status" value="1"/>
</dbReference>
<dbReference type="OrthoDB" id="270584at2759"/>
<dbReference type="Pfam" id="PF00271">
    <property type="entry name" value="Helicase_C"/>
    <property type="match status" value="1"/>
</dbReference>
<dbReference type="InterPro" id="IPR014001">
    <property type="entry name" value="Helicase_ATP-bd"/>
</dbReference>
<dbReference type="GO" id="GO:0036121">
    <property type="term" value="F:double-stranded DNA helicase activity"/>
    <property type="evidence" value="ECO:0007669"/>
    <property type="project" value="TreeGrafter"/>
</dbReference>
<protein>
    <submittedName>
        <fullName evidence="5">p-loop containing nucleoside triphosphate hydrolase protein</fullName>
    </submittedName>
</protein>
<evidence type="ECO:0000313" key="5">
    <source>
        <dbReference type="EMBL" id="ORX36359.1"/>
    </source>
</evidence>
<feature type="region of interest" description="Disordered" evidence="2">
    <location>
        <begin position="62"/>
        <end position="81"/>
    </location>
</feature>
<feature type="region of interest" description="Disordered" evidence="2">
    <location>
        <begin position="482"/>
        <end position="514"/>
    </location>
</feature>